<evidence type="ECO:0000259" key="4">
    <source>
        <dbReference type="Pfam" id="PF25954"/>
    </source>
</evidence>
<organism evidence="5 6">
    <name type="scientific">Limnobacter thiooxidans</name>
    <dbReference type="NCBI Taxonomy" id="131080"/>
    <lineage>
        <taxon>Bacteria</taxon>
        <taxon>Pseudomonadati</taxon>
        <taxon>Pseudomonadota</taxon>
        <taxon>Betaproteobacteria</taxon>
        <taxon>Burkholderiales</taxon>
        <taxon>Burkholderiaceae</taxon>
        <taxon>Limnobacter</taxon>
    </lineage>
</organism>
<feature type="domain" description="Multidrug resistance protein MdtA-like barrel-sandwich hybrid" evidence="3">
    <location>
        <begin position="63"/>
        <end position="197"/>
    </location>
</feature>
<feature type="domain" description="CusB-like beta-barrel" evidence="4">
    <location>
        <begin position="209"/>
        <end position="281"/>
    </location>
</feature>
<sequence>MSKSRLLLPIVGLSFVSLLMSACSRPEIDTSEVIRPVRVVELQSSGNTSEESFPGQIEPRLQASLSFQVGGKLINRLVDVGDRVKKDQVLAKLDPQDLSLALQAAQALFDAANMEYVQLKTDLERAKTLKQKNFISQAELDRKQLAQDAAASRLTQARAQLGSQSNQKQYGDLRAPNDGVVSKVYAEAGQVLAAGQPVVQWANENEVQVSMAVPERRVADIQVGQGAQVQLWSGAEVLSARVREVSPLADPVTRTFAVLLDVSDPKKVSRFGMSATVVFRKAAEANVFKLPISSLVAEHSGAFVWVFDEAKGIVSKRIVKPYDVSESSFLVKDGLNNGELIVTAGTHVLNEGQKVRRFVETGDLSQ</sequence>
<dbReference type="Gene3D" id="1.10.287.470">
    <property type="entry name" value="Helix hairpin bin"/>
    <property type="match status" value="1"/>
</dbReference>
<name>A0AA86MDV5_9BURK</name>
<dbReference type="InterPro" id="IPR006143">
    <property type="entry name" value="RND_pump_MFP"/>
</dbReference>
<evidence type="ECO:0000313" key="5">
    <source>
        <dbReference type="EMBL" id="BET26336.1"/>
    </source>
</evidence>
<dbReference type="Gene3D" id="2.40.30.170">
    <property type="match status" value="1"/>
</dbReference>
<evidence type="ECO:0000256" key="1">
    <source>
        <dbReference type="ARBA" id="ARBA00009477"/>
    </source>
</evidence>
<gene>
    <name evidence="5" type="primary">mexJ</name>
    <name evidence="5" type="ORF">RGQ30_18370</name>
</gene>
<protein>
    <submittedName>
        <fullName evidence="5">Multidrug efflux RND transporter periplasmic adaptor subunit MexJ</fullName>
    </submittedName>
</protein>
<dbReference type="Gene3D" id="2.40.420.20">
    <property type="match status" value="1"/>
</dbReference>
<dbReference type="KEGG" id="lto:RGQ30_18370"/>
<dbReference type="InterPro" id="IPR058792">
    <property type="entry name" value="Beta-barrel_RND_2"/>
</dbReference>
<feature type="chain" id="PRO_5047079551" evidence="2">
    <location>
        <begin position="23"/>
        <end position="366"/>
    </location>
</feature>
<feature type="signal peptide" evidence="2">
    <location>
        <begin position="1"/>
        <end position="22"/>
    </location>
</feature>
<accession>A0AA86MDV5</accession>
<dbReference type="Pfam" id="PF25917">
    <property type="entry name" value="BSH_RND"/>
    <property type="match status" value="1"/>
</dbReference>
<dbReference type="EMBL" id="AP028947">
    <property type="protein sequence ID" value="BET26336.1"/>
    <property type="molecule type" value="Genomic_DNA"/>
</dbReference>
<evidence type="ECO:0000313" key="6">
    <source>
        <dbReference type="Proteomes" id="UP001329151"/>
    </source>
</evidence>
<dbReference type="PROSITE" id="PS51257">
    <property type="entry name" value="PROKAR_LIPOPROTEIN"/>
    <property type="match status" value="1"/>
</dbReference>
<evidence type="ECO:0000256" key="2">
    <source>
        <dbReference type="SAM" id="SignalP"/>
    </source>
</evidence>
<proteinExistence type="inferred from homology"/>
<dbReference type="PANTHER" id="PTHR30469">
    <property type="entry name" value="MULTIDRUG RESISTANCE PROTEIN MDTA"/>
    <property type="match status" value="1"/>
</dbReference>
<dbReference type="NCBIfam" id="TIGR01730">
    <property type="entry name" value="RND_mfp"/>
    <property type="match status" value="1"/>
</dbReference>
<dbReference type="RefSeq" id="WP_130556182.1">
    <property type="nucleotide sequence ID" value="NZ_AP028947.1"/>
</dbReference>
<dbReference type="PANTHER" id="PTHR30469:SF15">
    <property type="entry name" value="HLYD FAMILY OF SECRETION PROTEINS"/>
    <property type="match status" value="1"/>
</dbReference>
<reference evidence="5 6" key="1">
    <citation type="submission" date="2023-10" db="EMBL/GenBank/DDBJ databases">
        <title>Complete Genome Sequence of Limnobacter thiooxidans CS-K2T, Isolated from freshwater lake sediments in Bavaria, Germany.</title>
        <authorList>
            <person name="Naruki M."/>
            <person name="Watanabe A."/>
            <person name="Warashina T."/>
            <person name="Morita T."/>
            <person name="Arakawa K."/>
        </authorList>
    </citation>
    <scope>NUCLEOTIDE SEQUENCE [LARGE SCALE GENOMIC DNA]</scope>
    <source>
        <strain evidence="5 6">CS-K2</strain>
    </source>
</reference>
<dbReference type="AlphaFoldDB" id="A0AA86MDV5"/>
<comment type="similarity">
    <text evidence="1">Belongs to the membrane fusion protein (MFP) (TC 8.A.1) family.</text>
</comment>
<evidence type="ECO:0000259" key="3">
    <source>
        <dbReference type="Pfam" id="PF25917"/>
    </source>
</evidence>
<dbReference type="Pfam" id="PF25954">
    <property type="entry name" value="Beta-barrel_RND_2"/>
    <property type="match status" value="1"/>
</dbReference>
<dbReference type="Proteomes" id="UP001329151">
    <property type="component" value="Chromosome"/>
</dbReference>
<dbReference type="SUPFAM" id="SSF111369">
    <property type="entry name" value="HlyD-like secretion proteins"/>
    <property type="match status" value="1"/>
</dbReference>
<keyword evidence="6" id="KW-1185">Reference proteome</keyword>
<dbReference type="Gene3D" id="2.40.50.100">
    <property type="match status" value="1"/>
</dbReference>
<keyword evidence="2" id="KW-0732">Signal</keyword>
<dbReference type="InterPro" id="IPR058625">
    <property type="entry name" value="MdtA-like_BSH"/>
</dbReference>
<dbReference type="GO" id="GO:1990281">
    <property type="term" value="C:efflux pump complex"/>
    <property type="evidence" value="ECO:0007669"/>
    <property type="project" value="TreeGrafter"/>
</dbReference>
<dbReference type="GO" id="GO:0015562">
    <property type="term" value="F:efflux transmembrane transporter activity"/>
    <property type="evidence" value="ECO:0007669"/>
    <property type="project" value="TreeGrafter"/>
</dbReference>